<gene>
    <name evidence="1" type="ORF">DHETER_LOCUS12094</name>
</gene>
<evidence type="ECO:0000313" key="2">
    <source>
        <dbReference type="Proteomes" id="UP000789702"/>
    </source>
</evidence>
<dbReference type="Proteomes" id="UP000789702">
    <property type="component" value="Unassembled WGS sequence"/>
</dbReference>
<feature type="non-terminal residue" evidence="1">
    <location>
        <position position="1"/>
    </location>
</feature>
<dbReference type="EMBL" id="CAJVPU010028636">
    <property type="protein sequence ID" value="CAG8707884.1"/>
    <property type="molecule type" value="Genomic_DNA"/>
</dbReference>
<protein>
    <submittedName>
        <fullName evidence="1">3104_t:CDS:1</fullName>
    </submittedName>
</protein>
<name>A0ACA9PG48_9GLOM</name>
<evidence type="ECO:0000313" key="1">
    <source>
        <dbReference type="EMBL" id="CAG8707884.1"/>
    </source>
</evidence>
<accession>A0ACA9PG48</accession>
<comment type="caution">
    <text evidence="1">The sequence shown here is derived from an EMBL/GenBank/DDBJ whole genome shotgun (WGS) entry which is preliminary data.</text>
</comment>
<proteinExistence type="predicted"/>
<keyword evidence="2" id="KW-1185">Reference proteome</keyword>
<feature type="non-terminal residue" evidence="1">
    <location>
        <position position="40"/>
    </location>
</feature>
<reference evidence="1" key="1">
    <citation type="submission" date="2021-06" db="EMBL/GenBank/DDBJ databases">
        <authorList>
            <person name="Kallberg Y."/>
            <person name="Tangrot J."/>
            <person name="Rosling A."/>
        </authorList>
    </citation>
    <scope>NUCLEOTIDE SEQUENCE</scope>
    <source>
        <strain evidence="1">IL203A</strain>
    </source>
</reference>
<sequence length="40" mass="4462">WGSLVNRTLVGDDISGFDSTSEKKIFNTNDTNNNKKQAMD</sequence>
<organism evidence="1 2">
    <name type="scientific">Dentiscutata heterogama</name>
    <dbReference type="NCBI Taxonomy" id="1316150"/>
    <lineage>
        <taxon>Eukaryota</taxon>
        <taxon>Fungi</taxon>
        <taxon>Fungi incertae sedis</taxon>
        <taxon>Mucoromycota</taxon>
        <taxon>Glomeromycotina</taxon>
        <taxon>Glomeromycetes</taxon>
        <taxon>Diversisporales</taxon>
        <taxon>Gigasporaceae</taxon>
        <taxon>Dentiscutata</taxon>
    </lineage>
</organism>